<feature type="binding site" evidence="11">
    <location>
        <position position="219"/>
    </location>
    <ligand>
        <name>substrate</name>
    </ligand>
</feature>
<accession>I0IAL6</accession>
<evidence type="ECO:0000256" key="1">
    <source>
        <dbReference type="ARBA" id="ARBA00004701"/>
    </source>
</evidence>
<dbReference type="GO" id="GO:0003979">
    <property type="term" value="F:UDP-glucose 6-dehydrogenase activity"/>
    <property type="evidence" value="ECO:0007669"/>
    <property type="project" value="UniProtKB-EC"/>
</dbReference>
<dbReference type="InterPro" id="IPR014027">
    <property type="entry name" value="UDP-Glc/GDP-Man_DH_C"/>
</dbReference>
<dbReference type="STRING" id="1142394.PSMK_01450"/>
<feature type="binding site" evidence="12">
    <location>
        <position position="86"/>
    </location>
    <ligand>
        <name>NAD(+)</name>
        <dbReference type="ChEBI" id="CHEBI:57540"/>
    </ligand>
</feature>
<dbReference type="InterPro" id="IPR036291">
    <property type="entry name" value="NAD(P)-bd_dom_sf"/>
</dbReference>
<feature type="binding site" evidence="12">
    <location>
        <position position="345"/>
    </location>
    <ligand>
        <name>NAD(+)</name>
        <dbReference type="ChEBI" id="CHEBI:57540"/>
    </ligand>
</feature>
<evidence type="ECO:0000256" key="3">
    <source>
        <dbReference type="ARBA" id="ARBA00012954"/>
    </source>
</evidence>
<proteinExistence type="inferred from homology"/>
<dbReference type="KEGG" id="phm:PSMK_01450"/>
<sequence length="457" mass="49018">MRITMVGTGYVGLVTGTCFANLGNEVTCLDVDPVKIDKLKAGISPIYEPGLDEMIARNVKAGRLHFTVDKAAAYASAEIIFLCVGTPSDARGHADLKYVLAASGDIGDAIEAAGGETGGDPGERRAKIIVVKSTVPVGTNAKVREAIAAKTGKPFRMASNPEFLKEGAAITDFMKPDRVVVGVDDEHGTGGRMRDLYEPFVRNGHPIYVMDIPSAEMVKYAANAMLATKISFINEIAALCEAYGSNVDEVWRGMTSDARIGNKFLYPGLGYGGSCFPKDTLACVSMGSESATPTPLLQAVHDVNQRQREDFFAKIVKHFGGESNLRGKAFGVWGLAFKPGTDDVREAPAVTLIEKLLAAGATVKAHDPVAHETARELLGDRITYCDRPMDTARDADALLICTDWPEFKQPPLERLRETLAAPVIFDGRNLYKPAVMEEAGFTYVSVGRRAVNAPAAG</sequence>
<feature type="binding site" evidence="12">
    <location>
        <position position="35"/>
    </location>
    <ligand>
        <name>NAD(+)</name>
        <dbReference type="ChEBI" id="CHEBI:57540"/>
    </ligand>
</feature>
<evidence type="ECO:0000313" key="15">
    <source>
        <dbReference type="Proteomes" id="UP000007881"/>
    </source>
</evidence>
<dbReference type="RefSeq" id="WP_014435524.1">
    <property type="nucleotide sequence ID" value="NC_017080.1"/>
</dbReference>
<dbReference type="GO" id="GO:0000271">
    <property type="term" value="P:polysaccharide biosynthetic process"/>
    <property type="evidence" value="ECO:0007669"/>
    <property type="project" value="InterPro"/>
</dbReference>
<dbReference type="GO" id="GO:0051287">
    <property type="term" value="F:NAD binding"/>
    <property type="evidence" value="ECO:0007669"/>
    <property type="project" value="InterPro"/>
</dbReference>
<evidence type="ECO:0000256" key="6">
    <source>
        <dbReference type="ARBA" id="ARBA00023027"/>
    </source>
</evidence>
<feature type="binding site" evidence="11">
    <location>
        <position position="272"/>
    </location>
    <ligand>
        <name>substrate</name>
    </ligand>
</feature>
<feature type="binding site" evidence="11">
    <location>
        <begin position="264"/>
        <end position="268"/>
    </location>
    <ligand>
        <name>substrate</name>
    </ligand>
</feature>
<dbReference type="PATRIC" id="fig|1142394.8.peg.146"/>
<dbReference type="InterPro" id="IPR028357">
    <property type="entry name" value="UDPglc_DH_bac"/>
</dbReference>
<evidence type="ECO:0000256" key="11">
    <source>
        <dbReference type="PIRSR" id="PIRSR500134-2"/>
    </source>
</evidence>
<dbReference type="InterPro" id="IPR014026">
    <property type="entry name" value="UDP-Glc/GDP-Man_DH_dimer"/>
</dbReference>
<dbReference type="InterPro" id="IPR036220">
    <property type="entry name" value="UDP-Glc/GDP-Man_DH_C_sf"/>
</dbReference>
<dbReference type="PANTHER" id="PTHR43750:SF3">
    <property type="entry name" value="UDP-GLUCOSE 6-DEHYDROGENASE TUAD"/>
    <property type="match status" value="1"/>
</dbReference>
<feature type="binding site" evidence="12">
    <location>
        <position position="278"/>
    </location>
    <ligand>
        <name>NAD(+)</name>
        <dbReference type="ChEBI" id="CHEBI:57540"/>
    </ligand>
</feature>
<gene>
    <name evidence="14" type="primary">ugd</name>
    <name evidence="14" type="ordered locus">PSMK_01450</name>
</gene>
<keyword evidence="5 9" id="KW-0560">Oxidoreductase</keyword>
<evidence type="ECO:0000256" key="12">
    <source>
        <dbReference type="PIRSR" id="PIRSR500134-3"/>
    </source>
</evidence>
<dbReference type="SUPFAM" id="SSF48179">
    <property type="entry name" value="6-phosphogluconate dehydrogenase C-terminal domain-like"/>
    <property type="match status" value="1"/>
</dbReference>
<dbReference type="GO" id="GO:0006065">
    <property type="term" value="P:UDP-glucuronate biosynthetic process"/>
    <property type="evidence" value="ECO:0007669"/>
    <property type="project" value="UniProtKB-UniPathway"/>
</dbReference>
<keyword evidence="6 9" id="KW-0520">NAD</keyword>
<evidence type="ECO:0000256" key="5">
    <source>
        <dbReference type="ARBA" id="ARBA00023002"/>
    </source>
</evidence>
<feature type="active site" description="Nucleophile" evidence="10">
    <location>
        <position position="275"/>
    </location>
</feature>
<comment type="function">
    <text evidence="8">Catalyzes the conversion of UDP-glucose into UDP-glucuronate, one of the precursors of teichuronic acid.</text>
</comment>
<dbReference type="Pfam" id="PF00984">
    <property type="entry name" value="UDPG_MGDP_dh"/>
    <property type="match status" value="1"/>
</dbReference>
<dbReference type="OrthoDB" id="9803238at2"/>
<dbReference type="Gene3D" id="1.20.5.100">
    <property type="entry name" value="Cytochrome c1, transmembrane anchor, C-terminal"/>
    <property type="match status" value="1"/>
</dbReference>
<feature type="binding site" evidence="11">
    <location>
        <begin position="163"/>
        <end position="166"/>
    </location>
    <ligand>
        <name>substrate</name>
    </ligand>
</feature>
<feature type="binding site" evidence="11">
    <location>
        <position position="338"/>
    </location>
    <ligand>
        <name>substrate</name>
    </ligand>
</feature>
<dbReference type="PIRSF" id="PIRSF000124">
    <property type="entry name" value="UDPglc_GDPman_dh"/>
    <property type="match status" value="1"/>
</dbReference>
<dbReference type="PANTHER" id="PTHR43750">
    <property type="entry name" value="UDP-GLUCOSE 6-DEHYDROGENASE TUAD"/>
    <property type="match status" value="1"/>
</dbReference>
<organism evidence="14 15">
    <name type="scientific">Phycisphaera mikurensis (strain NBRC 102666 / KCTC 22515 / FYK2301M01)</name>
    <dbReference type="NCBI Taxonomy" id="1142394"/>
    <lineage>
        <taxon>Bacteria</taxon>
        <taxon>Pseudomonadati</taxon>
        <taxon>Planctomycetota</taxon>
        <taxon>Phycisphaerae</taxon>
        <taxon>Phycisphaerales</taxon>
        <taxon>Phycisphaeraceae</taxon>
        <taxon>Phycisphaera</taxon>
    </lineage>
</organism>
<dbReference type="EC" id="1.1.1.22" evidence="3 9"/>
<name>I0IAL6_PHYMF</name>
<dbReference type="UniPathway" id="UPA00038">
    <property type="reaction ID" value="UER00491"/>
</dbReference>
<feature type="domain" description="UDP-glucose/GDP-mannose dehydrogenase C-terminal" evidence="13">
    <location>
        <begin position="331"/>
        <end position="433"/>
    </location>
</feature>
<dbReference type="eggNOG" id="COG1004">
    <property type="taxonomic scope" value="Bacteria"/>
</dbReference>
<dbReference type="NCBIfam" id="TIGR03026">
    <property type="entry name" value="NDP-sugDHase"/>
    <property type="match status" value="1"/>
</dbReference>
<feature type="binding site" evidence="12">
    <location>
        <position position="30"/>
    </location>
    <ligand>
        <name>NAD(+)</name>
        <dbReference type="ChEBI" id="CHEBI:57540"/>
    </ligand>
</feature>
<dbReference type="InterPro" id="IPR001732">
    <property type="entry name" value="UDP-Glc/GDP-Man_DH_N"/>
</dbReference>
<dbReference type="PIRSF" id="PIRSF500134">
    <property type="entry name" value="UDPglc_DH_bac"/>
    <property type="match status" value="1"/>
</dbReference>
<comment type="similarity">
    <text evidence="2 9">Belongs to the UDP-glucose/GDP-mannose dehydrogenase family.</text>
</comment>
<protein>
    <recommendedName>
        <fullName evidence="4 9">UDP-glucose 6-dehydrogenase</fullName>
        <ecNumber evidence="3 9">1.1.1.22</ecNumber>
    </recommendedName>
</protein>
<evidence type="ECO:0000256" key="9">
    <source>
        <dbReference type="PIRNR" id="PIRNR000124"/>
    </source>
</evidence>
<dbReference type="InterPro" id="IPR008927">
    <property type="entry name" value="6-PGluconate_DH-like_C_sf"/>
</dbReference>
<evidence type="ECO:0000259" key="13">
    <source>
        <dbReference type="SMART" id="SM00984"/>
    </source>
</evidence>
<feature type="binding site" evidence="12">
    <location>
        <position position="134"/>
    </location>
    <ligand>
        <name>NAD(+)</name>
        <dbReference type="ChEBI" id="CHEBI:57540"/>
    </ligand>
</feature>
<keyword evidence="15" id="KW-1185">Reference proteome</keyword>
<dbReference type="EMBL" id="AP012338">
    <property type="protein sequence ID" value="BAM02304.1"/>
    <property type="molecule type" value="Genomic_DNA"/>
</dbReference>
<dbReference type="Proteomes" id="UP000007881">
    <property type="component" value="Chromosome"/>
</dbReference>
<dbReference type="HOGENOM" id="CLU_023810_1_2_0"/>
<evidence type="ECO:0000256" key="2">
    <source>
        <dbReference type="ARBA" id="ARBA00006601"/>
    </source>
</evidence>
<evidence type="ECO:0000256" key="7">
    <source>
        <dbReference type="ARBA" id="ARBA00047473"/>
    </source>
</evidence>
<reference evidence="14 15" key="1">
    <citation type="submission" date="2012-02" db="EMBL/GenBank/DDBJ databases">
        <title>Complete genome sequence of Phycisphaera mikurensis NBRC 102666.</title>
        <authorList>
            <person name="Ankai A."/>
            <person name="Hosoyama A."/>
            <person name="Terui Y."/>
            <person name="Sekine M."/>
            <person name="Fukai R."/>
            <person name="Kato Y."/>
            <person name="Nakamura S."/>
            <person name="Yamada-Narita S."/>
            <person name="Kawakoshi A."/>
            <person name="Fukunaga Y."/>
            <person name="Yamazaki S."/>
            <person name="Fujita N."/>
        </authorList>
    </citation>
    <scope>NUCLEOTIDE SEQUENCE [LARGE SCALE GENOMIC DNA]</scope>
    <source>
        <strain evidence="15">NBRC 102666 / KCTC 22515 / FYK2301M01</strain>
    </source>
</reference>
<dbReference type="SUPFAM" id="SSF52413">
    <property type="entry name" value="UDP-glucose/GDP-mannose dehydrogenase C-terminal domain"/>
    <property type="match status" value="1"/>
</dbReference>
<dbReference type="SUPFAM" id="SSF51735">
    <property type="entry name" value="NAD(P)-binding Rossmann-fold domains"/>
    <property type="match status" value="1"/>
</dbReference>
<dbReference type="Pfam" id="PF03721">
    <property type="entry name" value="UDPG_MGDP_dh_N"/>
    <property type="match status" value="1"/>
</dbReference>
<evidence type="ECO:0000313" key="14">
    <source>
        <dbReference type="EMBL" id="BAM02304.1"/>
    </source>
</evidence>
<evidence type="ECO:0000256" key="8">
    <source>
        <dbReference type="ARBA" id="ARBA00053241"/>
    </source>
</evidence>
<comment type="catalytic activity">
    <reaction evidence="7 9">
        <text>UDP-alpha-D-glucose + 2 NAD(+) + H2O = UDP-alpha-D-glucuronate + 2 NADH + 3 H(+)</text>
        <dbReference type="Rhea" id="RHEA:23596"/>
        <dbReference type="ChEBI" id="CHEBI:15377"/>
        <dbReference type="ChEBI" id="CHEBI:15378"/>
        <dbReference type="ChEBI" id="CHEBI:57540"/>
        <dbReference type="ChEBI" id="CHEBI:57945"/>
        <dbReference type="ChEBI" id="CHEBI:58052"/>
        <dbReference type="ChEBI" id="CHEBI:58885"/>
        <dbReference type="EC" id="1.1.1.22"/>
    </reaction>
</comment>
<dbReference type="FunFam" id="1.20.5.100:FF:000001">
    <property type="entry name" value="UDP-glucose 6-dehydrogenase"/>
    <property type="match status" value="1"/>
</dbReference>
<dbReference type="SMART" id="SM00984">
    <property type="entry name" value="UDPG_MGDP_dh_C"/>
    <property type="match status" value="1"/>
</dbReference>
<feature type="binding site" evidence="12">
    <location>
        <position position="166"/>
    </location>
    <ligand>
        <name>NAD(+)</name>
        <dbReference type="ChEBI" id="CHEBI:57540"/>
    </ligand>
</feature>
<dbReference type="Gene3D" id="3.40.50.720">
    <property type="entry name" value="NAD(P)-binding Rossmann-like Domain"/>
    <property type="match status" value="2"/>
</dbReference>
<evidence type="ECO:0000256" key="4">
    <source>
        <dbReference type="ARBA" id="ARBA00015132"/>
    </source>
</evidence>
<comment type="pathway">
    <text evidence="1">Nucleotide-sugar biosynthesis; UDP-alpha-D-glucuronate biosynthesis; UDP-alpha-D-glucuronate from UDP-alpha-D-glucose: step 1/1.</text>
</comment>
<evidence type="ECO:0000256" key="10">
    <source>
        <dbReference type="PIRSR" id="PIRSR500134-1"/>
    </source>
</evidence>
<dbReference type="InterPro" id="IPR017476">
    <property type="entry name" value="UDP-Glc/GDP-Man"/>
</dbReference>
<dbReference type="AlphaFoldDB" id="I0IAL6"/>
<dbReference type="Pfam" id="PF03720">
    <property type="entry name" value="UDPG_MGDP_dh_C"/>
    <property type="match status" value="1"/>
</dbReference>